<keyword evidence="4" id="KW-1185">Reference proteome</keyword>
<sequence>MTRFLTTISLAALLLLGSTPATAAPAAPQAASTKPDRDSRIADLVARYQAGSDRPTLPELEAMLAELARYGEFDSGLSQVYAYSLARAGQAGKAIAVMDELIAVLAEKGFAETRDMGDTLLARAVFQDVKGDAAGALETRYKAQALFIRVDGPQSGRAATIKAQIAGSLFGRGQLRDALIAYNEALPVMEQDPELLRVYAVQMSNYANALRLAGDLDGALTASRKAVALRDQLPAGHPAVLYAIHNLGTTLMDLGRYGEAEIVLRDGVDLARKLGGKQNVDTVGLSYRLAQVLARQGRTVEAEALLDNALAALDGVNTGVNPDLPGLIHLELAEVALAGGNRTEATAQLDAGLKVLEGVGANGDTTRARLRTRLAETRLLDGDYAAARDQVEQALTYYERDMPPAAPDRIRAAMLHALILARQGETTRALSEAETVSAVMVASLDQGAVHGRQSGLLQAYQVAFIRYADIAVTAGRSDLAFAAAQRAAHSEIAATSQALAVRATAADPRAADLARRLQDAQMTRLRLDRERTFARSRAGTQAGQIEQIDRDIVAVDVELANLAGALDAIFPDFDRLSNPEPLGLKAVQAGLARGHAVVMPLLGDDKVLTFVVTRRGLTWDTAPLDRVSAHQAIDAIRKDIDLGMLPAVGTGREAEFDRQPAWRLGGAIFTPKIQAVLKGTRELDILGSGALMSLPLGLLLTEAPQGTDSDPAALRDSAWLIRSFAVSVKPGLVTGKTAKTKASGFLGVGAPVLAAEDGETFRGGNSMADAEALRRLPGLPMAEAELERMRQALGLDRSDLLTGRNATETRLKQADLSGYSVIAFATHGLVSGNLETLREPALVLTPPDQPSADDDGLLTASDVAGLRLRARWVILSACNSGTGRDAGGSYSGLAKAFMQAGADNLLVSMWPVRDDVADRLSVETVRGHARGDSQAEALRQAVLALIVDESVPGSANPAIWAPFSLVAR</sequence>
<dbReference type="PANTHER" id="PTHR46082:SF6">
    <property type="entry name" value="AAA+ ATPASE DOMAIN-CONTAINING PROTEIN-RELATED"/>
    <property type="match status" value="1"/>
</dbReference>
<reference evidence="4" key="1">
    <citation type="submission" date="2011-03" db="EMBL/GenBank/DDBJ databases">
        <title>Draft genome sequence of Brevundimonas diminuta.</title>
        <authorList>
            <person name="Brown P.J.B."/>
            <person name="Buechlein A."/>
            <person name="Hemmerich C."/>
            <person name="Brun Y.V."/>
        </authorList>
    </citation>
    <scope>NUCLEOTIDE SEQUENCE [LARGE SCALE GENOMIC DNA]</scope>
    <source>
        <strain evidence="4">C19</strain>
    </source>
</reference>
<dbReference type="InterPro" id="IPR019734">
    <property type="entry name" value="TPR_rpt"/>
</dbReference>
<feature type="chain" id="PRO_5003320224" evidence="1">
    <location>
        <begin position="24"/>
        <end position="968"/>
    </location>
</feature>
<dbReference type="InterPro" id="IPR011990">
    <property type="entry name" value="TPR-like_helical_dom_sf"/>
</dbReference>
<evidence type="ECO:0000313" key="3">
    <source>
        <dbReference type="EMBL" id="EGF93633.1"/>
    </source>
</evidence>
<dbReference type="eggNOG" id="COG4995">
    <property type="taxonomic scope" value="Bacteria"/>
</dbReference>
<gene>
    <name evidence="3" type="ORF">ABI_20740</name>
</gene>
<dbReference type="Gene3D" id="1.25.40.10">
    <property type="entry name" value="Tetratricopeptide repeat domain"/>
    <property type="match status" value="2"/>
</dbReference>
<dbReference type="SMART" id="SM00028">
    <property type="entry name" value="TPR"/>
    <property type="match status" value="6"/>
</dbReference>
<feature type="signal peptide" evidence="1">
    <location>
        <begin position="1"/>
        <end position="23"/>
    </location>
</feature>
<dbReference type="SUPFAM" id="SSF48452">
    <property type="entry name" value="TPR-like"/>
    <property type="match status" value="3"/>
</dbReference>
<dbReference type="Pfam" id="PF12770">
    <property type="entry name" value="CHAT"/>
    <property type="match status" value="1"/>
</dbReference>
<dbReference type="InterPro" id="IPR024983">
    <property type="entry name" value="CHAT_dom"/>
</dbReference>
<feature type="domain" description="CHAT" evidence="2">
    <location>
        <begin position="660"/>
        <end position="966"/>
    </location>
</feature>
<accession>F4QGF2</accession>
<dbReference type="RefSeq" id="WP_006272834.1">
    <property type="nucleotide sequence ID" value="NZ_GL883077.1"/>
</dbReference>
<dbReference type="Proteomes" id="UP000006512">
    <property type="component" value="Unassembled WGS sequence"/>
</dbReference>
<dbReference type="HOGENOM" id="CLU_002404_1_0_5"/>
<evidence type="ECO:0000259" key="2">
    <source>
        <dbReference type="Pfam" id="PF12770"/>
    </source>
</evidence>
<dbReference type="STRING" id="715226.ABI_20740"/>
<protein>
    <submittedName>
        <fullName evidence="3">Tetratricopeptide repeat family protein</fullName>
    </submittedName>
</protein>
<dbReference type="EMBL" id="GL883077">
    <property type="protein sequence ID" value="EGF93633.1"/>
    <property type="molecule type" value="Genomic_DNA"/>
</dbReference>
<dbReference type="eggNOG" id="COG0457">
    <property type="taxonomic scope" value="Bacteria"/>
</dbReference>
<organism evidence="3 4">
    <name type="scientific">Asticcacaulis biprosthecium C19</name>
    <dbReference type="NCBI Taxonomy" id="715226"/>
    <lineage>
        <taxon>Bacteria</taxon>
        <taxon>Pseudomonadati</taxon>
        <taxon>Pseudomonadota</taxon>
        <taxon>Alphaproteobacteria</taxon>
        <taxon>Caulobacterales</taxon>
        <taxon>Caulobacteraceae</taxon>
        <taxon>Asticcacaulis</taxon>
    </lineage>
</organism>
<dbReference type="PANTHER" id="PTHR46082">
    <property type="entry name" value="ATP/GTP-BINDING PROTEIN-RELATED"/>
    <property type="match status" value="1"/>
</dbReference>
<dbReference type="Pfam" id="PF13424">
    <property type="entry name" value="TPR_12"/>
    <property type="match status" value="1"/>
</dbReference>
<evidence type="ECO:0000256" key="1">
    <source>
        <dbReference type="SAM" id="SignalP"/>
    </source>
</evidence>
<evidence type="ECO:0000313" key="4">
    <source>
        <dbReference type="Proteomes" id="UP000006512"/>
    </source>
</evidence>
<dbReference type="InterPro" id="IPR053137">
    <property type="entry name" value="NLR-like"/>
</dbReference>
<proteinExistence type="predicted"/>
<name>F4QGF2_9CAUL</name>
<dbReference type="AlphaFoldDB" id="F4QGF2"/>
<keyword evidence="1" id="KW-0732">Signal</keyword>